<organism evidence="2 3">
    <name type="scientific">Nyssa sinensis</name>
    <dbReference type="NCBI Taxonomy" id="561372"/>
    <lineage>
        <taxon>Eukaryota</taxon>
        <taxon>Viridiplantae</taxon>
        <taxon>Streptophyta</taxon>
        <taxon>Embryophyta</taxon>
        <taxon>Tracheophyta</taxon>
        <taxon>Spermatophyta</taxon>
        <taxon>Magnoliopsida</taxon>
        <taxon>eudicotyledons</taxon>
        <taxon>Gunneridae</taxon>
        <taxon>Pentapetalae</taxon>
        <taxon>asterids</taxon>
        <taxon>Cornales</taxon>
        <taxon>Nyssaceae</taxon>
        <taxon>Nyssa</taxon>
    </lineage>
</organism>
<keyword evidence="3" id="KW-1185">Reference proteome</keyword>
<reference evidence="2 3" key="1">
    <citation type="submission" date="2019-09" db="EMBL/GenBank/DDBJ databases">
        <title>A chromosome-level genome assembly of the Chinese tupelo Nyssa sinensis.</title>
        <authorList>
            <person name="Yang X."/>
            <person name="Kang M."/>
            <person name="Yang Y."/>
            <person name="Xiong H."/>
            <person name="Wang M."/>
            <person name="Zhang Z."/>
            <person name="Wang Z."/>
            <person name="Wu H."/>
            <person name="Ma T."/>
            <person name="Liu J."/>
            <person name="Xi Z."/>
        </authorList>
    </citation>
    <scope>NUCLEOTIDE SEQUENCE [LARGE SCALE GENOMIC DNA]</scope>
    <source>
        <strain evidence="2">J267</strain>
        <tissue evidence="2">Leaf</tissue>
    </source>
</reference>
<protein>
    <submittedName>
        <fullName evidence="2">Uncharacterized protein</fullName>
    </submittedName>
</protein>
<feature type="compositionally biased region" description="Basic and acidic residues" evidence="1">
    <location>
        <begin position="85"/>
        <end position="94"/>
    </location>
</feature>
<sequence length="175" mass="19666">MKLAGVKALQLASLFLGHLYHQLDAIHIDTPHFVGCYDVVIYAMMTFLQIFLFKHFSNYVKPYIILELSHQETSESGAPKAKAFRMKESSHSKGNEPLYPPPPPLLVDPLMGLSDQAKAMTEEDDILLTMVLDLLRTLGLSNDIPKPSVTTYMNLVKELDVTLEMDEELGEPSFI</sequence>
<dbReference type="EMBL" id="CM018036">
    <property type="protein sequence ID" value="KAA8541487.1"/>
    <property type="molecule type" value="Genomic_DNA"/>
</dbReference>
<evidence type="ECO:0000256" key="1">
    <source>
        <dbReference type="SAM" id="MobiDB-lite"/>
    </source>
</evidence>
<proteinExistence type="predicted"/>
<accession>A0A5J5BI61</accession>
<evidence type="ECO:0000313" key="2">
    <source>
        <dbReference type="EMBL" id="KAA8541487.1"/>
    </source>
</evidence>
<evidence type="ECO:0000313" key="3">
    <source>
        <dbReference type="Proteomes" id="UP000325577"/>
    </source>
</evidence>
<name>A0A5J5BI61_9ASTE</name>
<feature type="region of interest" description="Disordered" evidence="1">
    <location>
        <begin position="77"/>
        <end position="99"/>
    </location>
</feature>
<gene>
    <name evidence="2" type="ORF">F0562_025450</name>
</gene>
<dbReference type="Proteomes" id="UP000325577">
    <property type="component" value="Linkage Group LG13"/>
</dbReference>
<dbReference type="AlphaFoldDB" id="A0A5J5BI61"/>